<dbReference type="EMBL" id="BOVK01000064">
    <property type="protein sequence ID" value="GIQ70961.1"/>
    <property type="molecule type" value="Genomic_DNA"/>
</dbReference>
<protein>
    <submittedName>
        <fullName evidence="1">Uncharacterized protein</fullName>
    </submittedName>
</protein>
<dbReference type="Proteomes" id="UP000677918">
    <property type="component" value="Unassembled WGS sequence"/>
</dbReference>
<comment type="caution">
    <text evidence="1">The sequence shown here is derived from an EMBL/GenBank/DDBJ whole genome shotgun (WGS) entry which is preliminary data.</text>
</comment>
<evidence type="ECO:0000313" key="1">
    <source>
        <dbReference type="EMBL" id="GIQ70961.1"/>
    </source>
</evidence>
<dbReference type="AlphaFoldDB" id="A0A8J4H6U8"/>
<accession>A0A8J4H6U8</accession>
<name>A0A8J4H6U8_9BACL</name>
<proteinExistence type="predicted"/>
<sequence>MGIGFASAAFGAAFGASSIGRLGTAPADGASKIGAVGFGMDCDSGDWFTLGWTLAGGFGATLAEGCSAIGFGAILTDGASADGIGASLEDGADWARASGFG</sequence>
<organism evidence="1 2">
    <name type="scientific">Xylanibacillus composti</name>
    <dbReference type="NCBI Taxonomy" id="1572762"/>
    <lineage>
        <taxon>Bacteria</taxon>
        <taxon>Bacillati</taxon>
        <taxon>Bacillota</taxon>
        <taxon>Bacilli</taxon>
        <taxon>Bacillales</taxon>
        <taxon>Paenibacillaceae</taxon>
        <taxon>Xylanibacillus</taxon>
    </lineage>
</organism>
<gene>
    <name evidence="1" type="ORF">XYCOK13_37850</name>
</gene>
<reference evidence="1" key="1">
    <citation type="submission" date="2021-04" db="EMBL/GenBank/DDBJ databases">
        <title>Draft genome sequence of Xylanibacillus composti strain K13.</title>
        <authorList>
            <person name="Uke A."/>
            <person name="Chhe C."/>
            <person name="Baramee S."/>
            <person name="Kosugi A."/>
        </authorList>
    </citation>
    <scope>NUCLEOTIDE SEQUENCE</scope>
    <source>
        <strain evidence="1">K13</strain>
    </source>
</reference>
<evidence type="ECO:0000313" key="2">
    <source>
        <dbReference type="Proteomes" id="UP000677918"/>
    </source>
</evidence>
<keyword evidence="2" id="KW-1185">Reference proteome</keyword>